<evidence type="ECO:0000313" key="4">
    <source>
        <dbReference type="EMBL" id="PSR20496.1"/>
    </source>
</evidence>
<dbReference type="InterPro" id="IPR050469">
    <property type="entry name" value="Diguanylate_Cyclase"/>
</dbReference>
<dbReference type="Gene3D" id="3.40.1550.10">
    <property type="entry name" value="CheC-like"/>
    <property type="match status" value="1"/>
</dbReference>
<keyword evidence="1" id="KW-0145">Chemotaxis</keyword>
<dbReference type="Gene3D" id="3.30.450.40">
    <property type="match status" value="1"/>
</dbReference>
<evidence type="ECO:0000313" key="5">
    <source>
        <dbReference type="Proteomes" id="UP000241848"/>
    </source>
</evidence>
<name>A0A2T2WE35_9FIRM</name>
<feature type="domain" description="PH" evidence="2">
    <location>
        <begin position="1"/>
        <end position="23"/>
    </location>
</feature>
<comment type="caution">
    <text evidence="4">The sequence shown here is derived from an EMBL/GenBank/DDBJ whole genome shotgun (WGS) entry which is preliminary data.</text>
</comment>
<dbReference type="InterPro" id="IPR028976">
    <property type="entry name" value="CheC-like_sf"/>
</dbReference>
<dbReference type="InterPro" id="IPR000160">
    <property type="entry name" value="GGDEF_dom"/>
</dbReference>
<dbReference type="InterPro" id="IPR043128">
    <property type="entry name" value="Rev_trsase/Diguanyl_cyclase"/>
</dbReference>
<dbReference type="PANTHER" id="PTHR45138:SF24">
    <property type="entry name" value="DIGUANYLATE CYCLASE DGCC-RELATED"/>
    <property type="match status" value="1"/>
</dbReference>
<evidence type="ECO:0000259" key="2">
    <source>
        <dbReference type="PROSITE" id="PS50003"/>
    </source>
</evidence>
<accession>A0A2T2WE35</accession>
<evidence type="ECO:0000259" key="3">
    <source>
        <dbReference type="PROSITE" id="PS50887"/>
    </source>
</evidence>
<feature type="domain" description="GGDEF" evidence="3">
    <location>
        <begin position="567"/>
        <end position="694"/>
    </location>
</feature>
<dbReference type="Pfam" id="PF00990">
    <property type="entry name" value="GGDEF"/>
    <property type="match status" value="1"/>
</dbReference>
<evidence type="ECO:0000256" key="1">
    <source>
        <dbReference type="ARBA" id="ARBA00022500"/>
    </source>
</evidence>
<dbReference type="InterPro" id="IPR029016">
    <property type="entry name" value="GAF-like_dom_sf"/>
</dbReference>
<proteinExistence type="predicted"/>
<dbReference type="SUPFAM" id="SSF55781">
    <property type="entry name" value="GAF domain-like"/>
    <property type="match status" value="1"/>
</dbReference>
<dbReference type="PANTHER" id="PTHR45138">
    <property type="entry name" value="REGULATORY COMPONENTS OF SENSORY TRANSDUCTION SYSTEM"/>
    <property type="match status" value="1"/>
</dbReference>
<sequence length="701" mass="79944">MHVQARSPQEHPTWVSFIRPSLVEATRVVSQFTGLTLQFVDVAVKSDLSQCDVSLNNQDSAIKIGVRGPRPAEAVLWFPRSLAEILVQALVQQPLDWPLTGMAQSALLELANVGFTAFINVIADVLHASWTVTAPRLLTLDQKRRWLQNIREQQNAMTLITTWRVNEITFPPLIMVWTAPDGALPRSSDDASLNQWVQPERWKQILDANTWYPLALRWARTWADRFTEQHWEQIVVQTIPFSVASFWQVKNPNYTAELLAAKGYRLMPGARVSIRDAHQNLIAAAYHWRRSVTYPDTQVFSLMRYLTDATHVLAIPLTSPDGVIGVLTVGEVQVRNWSDGLASAIEALGPLLAQALEQHIRLDQLERHAALFRWMSHVVESVWDPATDHHDRGEQIGPPSALLRTWRREWPHLAGIRGGLWLFWDEALKRWRIHDAWGPWTFRTPELYNSWWPKLRVWLQAEPDDCRRRGWRDPPHPAALGNQRVYWYPIWEGDHLIGGGAFWIPDNLDHDAGALESLLDVVGMAVIAIRRQRQLVLQSQQDPLTDMLNRRGLEQVVENMLKMPAFNPAVFCLVDLDRFKPVNDTFGHAVGDQLLVDWSHFVRTSLRSNDWIGRIGGDEFVWVLTQSSWSQAVQDRLRLLIEKSPLSDYGASATVGVVEIPREASSYREAYRLADTRLYLGKRQGRGRIVGPDGVVVILDA</sequence>
<dbReference type="GO" id="GO:0005886">
    <property type="term" value="C:plasma membrane"/>
    <property type="evidence" value="ECO:0007669"/>
    <property type="project" value="TreeGrafter"/>
</dbReference>
<protein>
    <submittedName>
        <fullName evidence="4">GGDEF domain-containing protein</fullName>
    </submittedName>
</protein>
<dbReference type="InterPro" id="IPR029787">
    <property type="entry name" value="Nucleotide_cyclase"/>
</dbReference>
<dbReference type="PROSITE" id="PS50003">
    <property type="entry name" value="PH_DOMAIN"/>
    <property type="match status" value="1"/>
</dbReference>
<dbReference type="GO" id="GO:0006935">
    <property type="term" value="P:chemotaxis"/>
    <property type="evidence" value="ECO:0007669"/>
    <property type="project" value="UniProtKB-KW"/>
</dbReference>
<dbReference type="Proteomes" id="UP000241848">
    <property type="component" value="Unassembled WGS sequence"/>
</dbReference>
<dbReference type="PROSITE" id="PS50887">
    <property type="entry name" value="GGDEF"/>
    <property type="match status" value="1"/>
</dbReference>
<dbReference type="GO" id="GO:0052621">
    <property type="term" value="F:diguanylate cyclase activity"/>
    <property type="evidence" value="ECO:0007669"/>
    <property type="project" value="TreeGrafter"/>
</dbReference>
<dbReference type="GO" id="GO:0043709">
    <property type="term" value="P:cell adhesion involved in single-species biofilm formation"/>
    <property type="evidence" value="ECO:0007669"/>
    <property type="project" value="TreeGrafter"/>
</dbReference>
<dbReference type="SMART" id="SM00267">
    <property type="entry name" value="GGDEF"/>
    <property type="match status" value="1"/>
</dbReference>
<dbReference type="GO" id="GO:1902201">
    <property type="term" value="P:negative regulation of bacterial-type flagellum-dependent cell motility"/>
    <property type="evidence" value="ECO:0007669"/>
    <property type="project" value="TreeGrafter"/>
</dbReference>
<reference evidence="4 5" key="1">
    <citation type="journal article" date="2014" name="BMC Genomics">
        <title>Comparison of environmental and isolate Sulfobacillus genomes reveals diverse carbon, sulfur, nitrogen, and hydrogen metabolisms.</title>
        <authorList>
            <person name="Justice N.B."/>
            <person name="Norman A."/>
            <person name="Brown C.T."/>
            <person name="Singh A."/>
            <person name="Thomas B.C."/>
            <person name="Banfield J.F."/>
        </authorList>
    </citation>
    <scope>NUCLEOTIDE SEQUENCE [LARGE SCALE GENOMIC DNA]</scope>
    <source>
        <strain evidence="4">AMDSBA3</strain>
    </source>
</reference>
<dbReference type="InterPro" id="IPR001849">
    <property type="entry name" value="PH_domain"/>
</dbReference>
<dbReference type="AlphaFoldDB" id="A0A2T2WE35"/>
<dbReference type="CDD" id="cd01949">
    <property type="entry name" value="GGDEF"/>
    <property type="match status" value="1"/>
</dbReference>
<organism evidence="4 5">
    <name type="scientific">Sulfobacillus acidophilus</name>
    <dbReference type="NCBI Taxonomy" id="53633"/>
    <lineage>
        <taxon>Bacteria</taxon>
        <taxon>Bacillati</taxon>
        <taxon>Bacillota</taxon>
        <taxon>Clostridia</taxon>
        <taxon>Eubacteriales</taxon>
        <taxon>Clostridiales Family XVII. Incertae Sedis</taxon>
        <taxon>Sulfobacillus</taxon>
    </lineage>
</organism>
<dbReference type="SUPFAM" id="SSF103039">
    <property type="entry name" value="CheC-like"/>
    <property type="match status" value="1"/>
</dbReference>
<dbReference type="NCBIfam" id="TIGR00254">
    <property type="entry name" value="GGDEF"/>
    <property type="match status" value="1"/>
</dbReference>
<dbReference type="SUPFAM" id="SSF55073">
    <property type="entry name" value="Nucleotide cyclase"/>
    <property type="match status" value="1"/>
</dbReference>
<dbReference type="Gene3D" id="3.30.70.270">
    <property type="match status" value="1"/>
</dbReference>
<dbReference type="EMBL" id="PXYV01000060">
    <property type="protein sequence ID" value="PSR20496.1"/>
    <property type="molecule type" value="Genomic_DNA"/>
</dbReference>
<gene>
    <name evidence="4" type="ORF">C7B45_14635</name>
</gene>